<keyword evidence="2" id="KW-0472">Membrane</keyword>
<feature type="transmembrane region" description="Helical" evidence="2">
    <location>
        <begin position="186"/>
        <end position="206"/>
    </location>
</feature>
<feature type="compositionally biased region" description="Basic and acidic residues" evidence="1">
    <location>
        <begin position="376"/>
        <end position="394"/>
    </location>
</feature>
<reference evidence="3 4" key="1">
    <citation type="submission" date="2021-03" db="EMBL/GenBank/DDBJ databases">
        <title>Complete genome of Streptomyces formicae strain 1H-GS9 (DSM 100524).</title>
        <authorList>
            <person name="Atanasov K.E."/>
            <person name="Altabella T."/>
            <person name="Ferrer A."/>
        </authorList>
    </citation>
    <scope>NUCLEOTIDE SEQUENCE [LARGE SCALE GENOMIC DNA]</scope>
    <source>
        <strain evidence="3 4">1H-GS9</strain>
    </source>
</reference>
<name>A0ABY3WMC8_9ACTN</name>
<evidence type="ECO:0000256" key="2">
    <source>
        <dbReference type="SAM" id="Phobius"/>
    </source>
</evidence>
<dbReference type="Proteomes" id="UP000828924">
    <property type="component" value="Chromosome"/>
</dbReference>
<feature type="compositionally biased region" description="Basic and acidic residues" evidence="1">
    <location>
        <begin position="287"/>
        <end position="309"/>
    </location>
</feature>
<gene>
    <name evidence="3" type="ORF">J4032_22085</name>
</gene>
<feature type="region of interest" description="Disordered" evidence="1">
    <location>
        <begin position="257"/>
        <end position="309"/>
    </location>
</feature>
<evidence type="ECO:0008006" key="5">
    <source>
        <dbReference type="Google" id="ProtNLM"/>
    </source>
</evidence>
<feature type="transmembrane region" description="Helical" evidence="2">
    <location>
        <begin position="133"/>
        <end position="150"/>
    </location>
</feature>
<proteinExistence type="predicted"/>
<keyword evidence="2" id="KW-0812">Transmembrane</keyword>
<keyword evidence="4" id="KW-1185">Reference proteome</keyword>
<feature type="transmembrane region" description="Helical" evidence="2">
    <location>
        <begin position="156"/>
        <end position="179"/>
    </location>
</feature>
<protein>
    <recommendedName>
        <fullName evidence="5">TolA protein</fullName>
    </recommendedName>
</protein>
<keyword evidence="2" id="KW-1133">Transmembrane helix</keyword>
<feature type="region of interest" description="Disordered" evidence="1">
    <location>
        <begin position="371"/>
        <end position="440"/>
    </location>
</feature>
<evidence type="ECO:0000313" key="3">
    <source>
        <dbReference type="EMBL" id="UNM13788.1"/>
    </source>
</evidence>
<feature type="transmembrane region" description="Helical" evidence="2">
    <location>
        <begin position="212"/>
        <end position="235"/>
    </location>
</feature>
<feature type="compositionally biased region" description="Basic and acidic residues" evidence="1">
    <location>
        <begin position="260"/>
        <end position="278"/>
    </location>
</feature>
<dbReference type="EMBL" id="CP071872">
    <property type="protein sequence ID" value="UNM13788.1"/>
    <property type="molecule type" value="Genomic_DNA"/>
</dbReference>
<feature type="region of interest" description="Disordered" evidence="1">
    <location>
        <begin position="90"/>
        <end position="118"/>
    </location>
</feature>
<evidence type="ECO:0000256" key="1">
    <source>
        <dbReference type="SAM" id="MobiDB-lite"/>
    </source>
</evidence>
<accession>A0ABY3WMC8</accession>
<dbReference type="RefSeq" id="WP_242332709.1">
    <property type="nucleotide sequence ID" value="NZ_CP071872.1"/>
</dbReference>
<organism evidence="3 4">
    <name type="scientific">Streptomyces formicae</name>
    <dbReference type="NCBI Taxonomy" id="1616117"/>
    <lineage>
        <taxon>Bacteria</taxon>
        <taxon>Bacillati</taxon>
        <taxon>Actinomycetota</taxon>
        <taxon>Actinomycetes</taxon>
        <taxon>Kitasatosporales</taxon>
        <taxon>Streptomycetaceae</taxon>
        <taxon>Streptomyces</taxon>
    </lineage>
</organism>
<sequence length="440" mass="47567">MSTSAIERVNGHVVEPRFDPVALAKAEAIRTDAEAKAKALRIEAEGKAEAARVLAAEEAEKQRIANERAAMRLEKEKADHAAHLAKKAAEAAKSAAEKEKAEQAAADHDAEETARAKEQQRTEKIWKWGARSIYAVGLIIAAPVQFMHFWDPARKFLIAAPALLEGLALVLAAGAAWAVAHRRDVAPYRIGIMISAVIAAVINLHGGITTPAIGFNAGLIGAIASLGGPIVLMAYEHGIAQQADGIPSRRERRAAARAKKQADAVREKARREKADAEHAALAAKQLSESRAKEEQKRRDADRQSGHDDVWKVADAMRSARGSQYVTEQIWAEAWYRVTGCKVVGITPQIEAQSRAAQARMKTATDLPIIGDYAQVESHRPAPAKRDPNAVDGRRFNGGTPPRRTPGDSQPPSPIARKQAALERTTSTAKTTRPRADHPTP</sequence>
<evidence type="ECO:0000313" key="4">
    <source>
        <dbReference type="Proteomes" id="UP000828924"/>
    </source>
</evidence>